<accession>A0A7X6I6I7</accession>
<proteinExistence type="predicted"/>
<dbReference type="AlphaFoldDB" id="A0A7X6I6I7"/>
<reference evidence="1 2" key="1">
    <citation type="journal article" date="2020" name="Nature">
        <title>Bacterial chemolithoautotrophy via manganese oxidation.</title>
        <authorList>
            <person name="Yu H."/>
            <person name="Leadbetter J.R."/>
        </authorList>
    </citation>
    <scope>NUCLEOTIDE SEQUENCE [LARGE SCALE GENOMIC DNA]</scope>
    <source>
        <strain evidence="1 2">RBP-1</strain>
    </source>
</reference>
<keyword evidence="2" id="KW-1185">Reference proteome</keyword>
<dbReference type="Proteomes" id="UP000521868">
    <property type="component" value="Unassembled WGS sequence"/>
</dbReference>
<evidence type="ECO:0000313" key="1">
    <source>
        <dbReference type="EMBL" id="NKE66476.1"/>
    </source>
</evidence>
<dbReference type="RefSeq" id="WP_168107577.1">
    <property type="nucleotide sequence ID" value="NZ_VTOX01000003.1"/>
</dbReference>
<gene>
    <name evidence="1" type="ORF">RAMLITH_11645</name>
</gene>
<protein>
    <submittedName>
        <fullName evidence="1">Uncharacterized protein</fullName>
    </submittedName>
</protein>
<dbReference type="EMBL" id="VTOX01000003">
    <property type="protein sequence ID" value="NKE66476.1"/>
    <property type="molecule type" value="Genomic_DNA"/>
</dbReference>
<comment type="caution">
    <text evidence="1">The sequence shown here is derived from an EMBL/GenBank/DDBJ whole genome shotgun (WGS) entry which is preliminary data.</text>
</comment>
<evidence type="ECO:0000313" key="2">
    <source>
        <dbReference type="Proteomes" id="UP000521868"/>
    </source>
</evidence>
<name>A0A7X6I6I7_9BURK</name>
<organism evidence="1 2">
    <name type="scientific">Ramlibacter lithotrophicus</name>
    <dbReference type="NCBI Taxonomy" id="2606681"/>
    <lineage>
        <taxon>Bacteria</taxon>
        <taxon>Pseudomonadati</taxon>
        <taxon>Pseudomonadota</taxon>
        <taxon>Betaproteobacteria</taxon>
        <taxon>Burkholderiales</taxon>
        <taxon>Comamonadaceae</taxon>
        <taxon>Ramlibacter</taxon>
    </lineage>
</organism>
<sequence>MSFLNQLKSQAQSLQSQHGLQQRDLEESTARTEAACRFASNYLDDLARQLNVIQPAGPRFSLDGRTPWPAMKLREFRVDARKKMLRGREAYDYVAMGWRIVPQVGQPVAGVVRVNFPPDLQRVESRIMMGPVKHERRELRHPEKNTLTAIEFEYLTETRGSVQITPDHDSGVVAFRILNASGFGVLQRSVPAVQVAAELMDELAKLLVCEPNRFA</sequence>